<dbReference type="Proteomes" id="UP000198372">
    <property type="component" value="Unassembled WGS sequence"/>
</dbReference>
<evidence type="ECO:0000313" key="6">
    <source>
        <dbReference type="Proteomes" id="UP000198372"/>
    </source>
</evidence>
<feature type="compositionally biased region" description="Polar residues" evidence="4">
    <location>
        <begin position="65"/>
        <end position="99"/>
    </location>
</feature>
<reference evidence="6" key="1">
    <citation type="submission" date="2016-09" db="EMBL/GenBank/DDBJ databases">
        <authorList>
            <person name="Jeantristanb JTB J.-T."/>
            <person name="Ricardo R."/>
        </authorList>
    </citation>
    <scope>NUCLEOTIDE SEQUENCE [LARGE SCALE GENOMIC DNA]</scope>
</reference>
<dbReference type="InterPro" id="IPR052837">
    <property type="entry name" value="Mitoribosomal_bS21"/>
</dbReference>
<feature type="compositionally biased region" description="Low complexity" evidence="4">
    <location>
        <begin position="28"/>
        <end position="60"/>
    </location>
</feature>
<evidence type="ECO:0000256" key="3">
    <source>
        <dbReference type="ARBA" id="ARBA00023274"/>
    </source>
</evidence>
<evidence type="ECO:0000256" key="2">
    <source>
        <dbReference type="ARBA" id="ARBA00022980"/>
    </source>
</evidence>
<dbReference type="PANTHER" id="PTHR41237:SF1">
    <property type="entry name" value="SMALL RIBOSOMAL SUBUNIT PROTEIN BS21M"/>
    <property type="match status" value="1"/>
</dbReference>
<name>A0A238F793_9BASI</name>
<dbReference type="AlphaFoldDB" id="A0A238F793"/>
<dbReference type="EMBL" id="FMSP01000002">
    <property type="protein sequence ID" value="SCV67734.1"/>
    <property type="molecule type" value="Genomic_DNA"/>
</dbReference>
<accession>A0A238F793</accession>
<dbReference type="InterPro" id="IPR001911">
    <property type="entry name" value="Ribosomal_bS21"/>
</dbReference>
<dbReference type="GO" id="GO:0005840">
    <property type="term" value="C:ribosome"/>
    <property type="evidence" value="ECO:0007669"/>
    <property type="project" value="UniProtKB-KW"/>
</dbReference>
<keyword evidence="2" id="KW-0689">Ribosomal protein</keyword>
<keyword evidence="6" id="KW-1185">Reference proteome</keyword>
<comment type="similarity">
    <text evidence="1">Belongs to the bacterial ribosomal protein bS21 family.</text>
</comment>
<feature type="region of interest" description="Disordered" evidence="4">
    <location>
        <begin position="28"/>
        <end position="135"/>
    </location>
</feature>
<evidence type="ECO:0000256" key="4">
    <source>
        <dbReference type="SAM" id="MobiDB-lite"/>
    </source>
</evidence>
<keyword evidence="3" id="KW-0687">Ribonucleoprotein</keyword>
<proteinExistence type="inferred from homology"/>
<evidence type="ECO:0000256" key="1">
    <source>
        <dbReference type="ARBA" id="ARBA00006640"/>
    </source>
</evidence>
<dbReference type="NCBIfam" id="TIGR00030">
    <property type="entry name" value="S21p"/>
    <property type="match status" value="1"/>
</dbReference>
<dbReference type="STRING" id="269621.A0A238F793"/>
<sequence>MASLRTAFGALLGPRSNLVVVATTRAFTSSASVRSSETSTSSSSTEAAAAAPEAKSTPTEPYRSQVLNQATQRLNSQASRKPSNSNLGSPSTRAPSFPSNLHPRTRAPPGDAFDWNRAWNSTPMPHSRPDAEQTPEEIWASTNPIGFTLPVSVTTARSIAVRNRDVARAYRNLNRILFENNVRKELRRQERFESPSDKRVRLDSERHRRRFKVEVGKQVGKALRLRQRM</sequence>
<dbReference type="Pfam" id="PF01165">
    <property type="entry name" value="Ribosomal_S21"/>
    <property type="match status" value="1"/>
</dbReference>
<protein>
    <submittedName>
        <fullName evidence="5">BQ2448_5345 protein</fullName>
    </submittedName>
</protein>
<gene>
    <name evidence="5" type="ORF">BQ2448_5345</name>
</gene>
<dbReference type="GO" id="GO:1990904">
    <property type="term" value="C:ribonucleoprotein complex"/>
    <property type="evidence" value="ECO:0007669"/>
    <property type="project" value="UniProtKB-KW"/>
</dbReference>
<dbReference type="PANTHER" id="PTHR41237">
    <property type="entry name" value="37S RIBOSOMAL PROTEIN MRP21, MITOCHONDRIAL"/>
    <property type="match status" value="1"/>
</dbReference>
<dbReference type="GO" id="GO:0003735">
    <property type="term" value="F:structural constituent of ribosome"/>
    <property type="evidence" value="ECO:0007669"/>
    <property type="project" value="InterPro"/>
</dbReference>
<dbReference type="OrthoDB" id="2501249at2759"/>
<dbReference type="GO" id="GO:0006412">
    <property type="term" value="P:translation"/>
    <property type="evidence" value="ECO:0007669"/>
    <property type="project" value="InterPro"/>
</dbReference>
<organism evidence="5 6">
    <name type="scientific">Microbotryum intermedium</name>
    <dbReference type="NCBI Taxonomy" id="269621"/>
    <lineage>
        <taxon>Eukaryota</taxon>
        <taxon>Fungi</taxon>
        <taxon>Dikarya</taxon>
        <taxon>Basidiomycota</taxon>
        <taxon>Pucciniomycotina</taxon>
        <taxon>Microbotryomycetes</taxon>
        <taxon>Microbotryales</taxon>
        <taxon>Microbotryaceae</taxon>
        <taxon>Microbotryum</taxon>
    </lineage>
</organism>
<evidence type="ECO:0000313" key="5">
    <source>
        <dbReference type="EMBL" id="SCV67734.1"/>
    </source>
</evidence>